<protein>
    <submittedName>
        <fullName evidence="1">Uncharacterized protein</fullName>
    </submittedName>
</protein>
<sequence>MGDLGIVPPARLLKMKPKSFIWKFAKEIEGGGIPFQSRNPEGGGGKYVADWVFQVQAYQNPGIIGGSPSLPGLIISGH</sequence>
<organism evidence="1">
    <name type="scientific">hydrothermal vent metagenome</name>
    <dbReference type="NCBI Taxonomy" id="652676"/>
    <lineage>
        <taxon>unclassified sequences</taxon>
        <taxon>metagenomes</taxon>
        <taxon>ecological metagenomes</taxon>
    </lineage>
</organism>
<dbReference type="EMBL" id="UOEP01000198">
    <property type="protein sequence ID" value="VAW23556.1"/>
    <property type="molecule type" value="Genomic_DNA"/>
</dbReference>
<name>A0A3B0UV03_9ZZZZ</name>
<reference evidence="1" key="1">
    <citation type="submission" date="2018-06" db="EMBL/GenBank/DDBJ databases">
        <authorList>
            <person name="Zhirakovskaya E."/>
        </authorList>
    </citation>
    <scope>NUCLEOTIDE SEQUENCE</scope>
</reference>
<accession>A0A3B0UV03</accession>
<proteinExistence type="predicted"/>
<evidence type="ECO:0000313" key="1">
    <source>
        <dbReference type="EMBL" id="VAW23556.1"/>
    </source>
</evidence>
<gene>
    <name evidence="1" type="ORF">MNBD_BACTEROID01-2593</name>
</gene>
<dbReference type="AlphaFoldDB" id="A0A3B0UV03"/>